<dbReference type="Proteomes" id="UP001279734">
    <property type="component" value="Unassembled WGS sequence"/>
</dbReference>
<accession>A0AAD3SFY4</accession>
<gene>
    <name evidence="1" type="ORF">Nepgr_012419</name>
</gene>
<comment type="caution">
    <text evidence="1">The sequence shown here is derived from an EMBL/GenBank/DDBJ whole genome shotgun (WGS) entry which is preliminary data.</text>
</comment>
<dbReference type="AlphaFoldDB" id="A0AAD3SFY4"/>
<sequence length="72" mass="7785">MCPVSNLSSRYLEDGWCKCCTRCCGSVRGADLAGDFHGPLLGEAVFNQLVEKKLTFAACSRDLKLLLDEAAS</sequence>
<evidence type="ECO:0000313" key="1">
    <source>
        <dbReference type="EMBL" id="GMH10578.1"/>
    </source>
</evidence>
<proteinExistence type="predicted"/>
<evidence type="ECO:0000313" key="2">
    <source>
        <dbReference type="Proteomes" id="UP001279734"/>
    </source>
</evidence>
<reference evidence="1" key="1">
    <citation type="submission" date="2023-05" db="EMBL/GenBank/DDBJ databases">
        <title>Nepenthes gracilis genome sequencing.</title>
        <authorList>
            <person name="Fukushima K."/>
        </authorList>
    </citation>
    <scope>NUCLEOTIDE SEQUENCE</scope>
    <source>
        <strain evidence="1">SING2019-196</strain>
    </source>
</reference>
<name>A0AAD3SFY4_NEPGR</name>
<protein>
    <submittedName>
        <fullName evidence="1">Uncharacterized protein</fullName>
    </submittedName>
</protein>
<dbReference type="EMBL" id="BSYO01000010">
    <property type="protein sequence ID" value="GMH10578.1"/>
    <property type="molecule type" value="Genomic_DNA"/>
</dbReference>
<organism evidence="1 2">
    <name type="scientific">Nepenthes gracilis</name>
    <name type="common">Slender pitcher plant</name>
    <dbReference type="NCBI Taxonomy" id="150966"/>
    <lineage>
        <taxon>Eukaryota</taxon>
        <taxon>Viridiplantae</taxon>
        <taxon>Streptophyta</taxon>
        <taxon>Embryophyta</taxon>
        <taxon>Tracheophyta</taxon>
        <taxon>Spermatophyta</taxon>
        <taxon>Magnoliopsida</taxon>
        <taxon>eudicotyledons</taxon>
        <taxon>Gunneridae</taxon>
        <taxon>Pentapetalae</taxon>
        <taxon>Caryophyllales</taxon>
        <taxon>Nepenthaceae</taxon>
        <taxon>Nepenthes</taxon>
    </lineage>
</organism>
<keyword evidence="2" id="KW-1185">Reference proteome</keyword>